<organism evidence="1 2">
    <name type="scientific">Sphingobium subterraneum</name>
    <dbReference type="NCBI Taxonomy" id="627688"/>
    <lineage>
        <taxon>Bacteria</taxon>
        <taxon>Pseudomonadati</taxon>
        <taxon>Pseudomonadota</taxon>
        <taxon>Alphaproteobacteria</taxon>
        <taxon>Sphingomonadales</taxon>
        <taxon>Sphingomonadaceae</taxon>
        <taxon>Sphingobium</taxon>
    </lineage>
</organism>
<dbReference type="Proteomes" id="UP000552700">
    <property type="component" value="Unassembled WGS sequence"/>
</dbReference>
<dbReference type="InterPro" id="IPR037175">
    <property type="entry name" value="KFase_sf"/>
</dbReference>
<proteinExistence type="predicted"/>
<dbReference type="GO" id="GO:0004061">
    <property type="term" value="F:arylformamidase activity"/>
    <property type="evidence" value="ECO:0007669"/>
    <property type="project" value="InterPro"/>
</dbReference>
<dbReference type="RefSeq" id="WP_184081652.1">
    <property type="nucleotide sequence ID" value="NZ_JACIJP010000006.1"/>
</dbReference>
<dbReference type="AlphaFoldDB" id="A0A841J3T5"/>
<evidence type="ECO:0000313" key="2">
    <source>
        <dbReference type="Proteomes" id="UP000552700"/>
    </source>
</evidence>
<dbReference type="Gene3D" id="3.50.30.50">
    <property type="entry name" value="Putative cyclase"/>
    <property type="match status" value="1"/>
</dbReference>
<dbReference type="PANTHER" id="PTHR34861">
    <property type="match status" value="1"/>
</dbReference>
<evidence type="ECO:0000313" key="1">
    <source>
        <dbReference type="EMBL" id="MBB6125360.1"/>
    </source>
</evidence>
<dbReference type="PANTHER" id="PTHR34861:SF10">
    <property type="entry name" value="CYCLASE"/>
    <property type="match status" value="1"/>
</dbReference>
<comment type="caution">
    <text evidence="1">The sequence shown here is derived from an EMBL/GenBank/DDBJ whole genome shotgun (WGS) entry which is preliminary data.</text>
</comment>
<sequence length="326" mass="36009">MCDNHDGEAGSDANVSQLLRNAPSNWGRWGEQDEVGALNFLTSSEVLRGVRTIRKGKVFTCGEVIGHPKGDPLWPGRVPVQREMAVDKDTYVRGDMQSLPGGAEFADDKIEMYLQGSTQFDALGHVWYDDKMWNGYPAASSNGGMKKASILPIAQRGVVGRGVLLDMAAYKGKPYLDKGDLLNLDDLLGCAKSQGVTIEKHDILCLRLGFLQLLHVQGPDVFYKDFVEPGLTYSPELVDWFYRMEIPCLSTDTISNETELDPDIGVQIPLHCALMRNLGVTFNEVCNFEELAKDCHEDGQWDFLYTAAPLKVHEATGAPVNVLAIK</sequence>
<protein>
    <submittedName>
        <fullName evidence="1">Kynurenine formamidase</fullName>
    </submittedName>
</protein>
<dbReference type="InterPro" id="IPR007325">
    <property type="entry name" value="KFase/CYL"/>
</dbReference>
<gene>
    <name evidence="1" type="ORF">FHS92_003121</name>
</gene>
<name>A0A841J3T5_9SPHN</name>
<dbReference type="Pfam" id="PF04199">
    <property type="entry name" value="Cyclase"/>
    <property type="match status" value="1"/>
</dbReference>
<dbReference type="GO" id="GO:0019441">
    <property type="term" value="P:L-tryptophan catabolic process to kynurenine"/>
    <property type="evidence" value="ECO:0007669"/>
    <property type="project" value="InterPro"/>
</dbReference>
<keyword evidence="2" id="KW-1185">Reference proteome</keyword>
<accession>A0A841J3T5</accession>
<dbReference type="SUPFAM" id="SSF102198">
    <property type="entry name" value="Putative cyclase"/>
    <property type="match status" value="1"/>
</dbReference>
<reference evidence="1 2" key="1">
    <citation type="submission" date="2020-08" db="EMBL/GenBank/DDBJ databases">
        <title>Genomic Encyclopedia of Type Strains, Phase IV (KMG-IV): sequencing the most valuable type-strain genomes for metagenomic binning, comparative biology and taxonomic classification.</title>
        <authorList>
            <person name="Goeker M."/>
        </authorList>
    </citation>
    <scope>NUCLEOTIDE SEQUENCE [LARGE SCALE GENOMIC DNA]</scope>
    <source>
        <strain evidence="1 2">DSM 102255</strain>
    </source>
</reference>
<dbReference type="EMBL" id="JACIJP010000006">
    <property type="protein sequence ID" value="MBB6125360.1"/>
    <property type="molecule type" value="Genomic_DNA"/>
</dbReference>